<dbReference type="RefSeq" id="WP_266149776.1">
    <property type="nucleotide sequence ID" value="NZ_CP064028.1"/>
</dbReference>
<dbReference type="CDD" id="cd03809">
    <property type="entry name" value="GT4_MtfB-like"/>
    <property type="match status" value="2"/>
</dbReference>
<organism evidence="4 5">
    <name type="scientific">Dyella halodurans</name>
    <dbReference type="NCBI Taxonomy" id="1920171"/>
    <lineage>
        <taxon>Bacteria</taxon>
        <taxon>Pseudomonadati</taxon>
        <taxon>Pseudomonadota</taxon>
        <taxon>Gammaproteobacteria</taxon>
        <taxon>Lysobacterales</taxon>
        <taxon>Rhodanobacteraceae</taxon>
        <taxon>Dyella</taxon>
    </lineage>
</organism>
<sequence length="930" mass="102170">MKIRIDMQGAQTDSRHRGIGRYCLAVTRAFIELARDRHDIGLLFNAALDGIGEAVDTLADAAPRISRRTFGPVRHVSSDNPANDARRKAAELAFGHALGADLPDVVWLGSVVEGFTDDALVPYAKPEAFTVATLYDLIPLHDPTTYLSNAHARDWYMRRLEVLKRCDLLLAISEWVRNDAIVRLGIDPERIVAIGAGVDARFAPRTAGIDHTQYLLGRFGIDRRFVMYNGGFDKRKNVLSLIEAFADLPAELRAVHALVLVGRVPPLLAKTFAATMVARGLEPDDVLLTGFVSDEDLVRLYQACALFAFPSEREGFGLAPLEAMACGAPTIVNDATSLPEVVDDPEALFDGHAPGALAARMRTVLTDRHLADRLSSRGLARARHFSWRAVAARALSAIDEHALGYTATSLDGAERPTGLPVYRVDAGNVDRLLPTLRQWPGTVVWSGPLPETGPSLPADRYRLGGYGRLHVQGGGNEWLALLEQDAAGVLLDDGQAGIALDERVQRFRVAHPLARQRSVEDSIAASVAPSLTDDDLARVADALDRSRPTSTRRWLVDVTHIATRDLGTGIHRVVRSILREWLQHPPEHVLIEPIVFREGRFHHAHDYACALIEADIPPNTLPGDLVAITGSEVYIGLDWTMESLPSSAPLLRTWRWAGVQMQFVVYDLLPLTMPDAFHAHSREAFTRWATTIASLGDVLHCISRSTAAEVRGWLSENHLGRRPEVTNFELGADASGHCQIGELDPALEEAMSTSASLLMVGTVEPRKGYVQVLDAMELLWEAGANLTFVIIGHRGWLVNDLTERLQQHREKGKRLFWLDNADDGTLEAVYQKSTVLVAASRGEGYGLPLIEAARRGKPVIARSLPVFQEVAGDFPSYFDTDSPEGLASHIARWLAARPAPGPHPEWLNWRQSAFRLGQLIRTRVESAAPP</sequence>
<dbReference type="SUPFAM" id="SSF53756">
    <property type="entry name" value="UDP-Glycosyltransferase/glycogen phosphorylase"/>
    <property type="match status" value="2"/>
</dbReference>
<accession>A0ABV9BXB1</accession>
<dbReference type="PANTHER" id="PTHR46401:SF2">
    <property type="entry name" value="GLYCOSYLTRANSFERASE WBBK-RELATED"/>
    <property type="match status" value="1"/>
</dbReference>
<dbReference type="InterPro" id="IPR028098">
    <property type="entry name" value="Glyco_trans_4-like_N"/>
</dbReference>
<dbReference type="Proteomes" id="UP001595961">
    <property type="component" value="Unassembled WGS sequence"/>
</dbReference>
<feature type="domain" description="Glycosyl transferase family 1" evidence="2">
    <location>
        <begin position="222"/>
        <end position="378"/>
    </location>
</feature>
<evidence type="ECO:0000256" key="1">
    <source>
        <dbReference type="ARBA" id="ARBA00022679"/>
    </source>
</evidence>
<proteinExistence type="predicted"/>
<comment type="caution">
    <text evidence="4">The sequence shown here is derived from an EMBL/GenBank/DDBJ whole genome shotgun (WGS) entry which is preliminary data.</text>
</comment>
<dbReference type="InterPro" id="IPR001296">
    <property type="entry name" value="Glyco_trans_1"/>
</dbReference>
<gene>
    <name evidence="4" type="ORF">ACFO5W_01550</name>
</gene>
<feature type="domain" description="Glycosyl transferase family 1" evidence="2">
    <location>
        <begin position="755"/>
        <end position="897"/>
    </location>
</feature>
<evidence type="ECO:0000313" key="5">
    <source>
        <dbReference type="Proteomes" id="UP001595961"/>
    </source>
</evidence>
<dbReference type="Pfam" id="PF13439">
    <property type="entry name" value="Glyco_transf_4"/>
    <property type="match status" value="1"/>
</dbReference>
<keyword evidence="1" id="KW-0808">Transferase</keyword>
<feature type="domain" description="Glycosyltransferase subfamily 4-like N-terminal" evidence="3">
    <location>
        <begin position="126"/>
        <end position="200"/>
    </location>
</feature>
<name>A0ABV9BXB1_9GAMM</name>
<reference evidence="5" key="1">
    <citation type="journal article" date="2019" name="Int. J. Syst. Evol. Microbiol.">
        <title>The Global Catalogue of Microorganisms (GCM) 10K type strain sequencing project: providing services to taxonomists for standard genome sequencing and annotation.</title>
        <authorList>
            <consortium name="The Broad Institute Genomics Platform"/>
            <consortium name="The Broad Institute Genome Sequencing Center for Infectious Disease"/>
            <person name="Wu L."/>
            <person name="Ma J."/>
        </authorList>
    </citation>
    <scope>NUCLEOTIDE SEQUENCE [LARGE SCALE GENOMIC DNA]</scope>
    <source>
        <strain evidence="5">CCM 4481</strain>
    </source>
</reference>
<dbReference type="Pfam" id="PF00534">
    <property type="entry name" value="Glycos_transf_1"/>
    <property type="match status" value="2"/>
</dbReference>
<evidence type="ECO:0000259" key="2">
    <source>
        <dbReference type="Pfam" id="PF00534"/>
    </source>
</evidence>
<evidence type="ECO:0000313" key="4">
    <source>
        <dbReference type="EMBL" id="MFC4525308.1"/>
    </source>
</evidence>
<dbReference type="EMBL" id="JBHSGA010000003">
    <property type="protein sequence ID" value="MFC4525308.1"/>
    <property type="molecule type" value="Genomic_DNA"/>
</dbReference>
<dbReference type="PANTHER" id="PTHR46401">
    <property type="entry name" value="GLYCOSYLTRANSFERASE WBBK-RELATED"/>
    <property type="match status" value="1"/>
</dbReference>
<protein>
    <submittedName>
        <fullName evidence="4">Glycosyltransferase family 4 protein</fullName>
    </submittedName>
</protein>
<evidence type="ECO:0000259" key="3">
    <source>
        <dbReference type="Pfam" id="PF13439"/>
    </source>
</evidence>
<dbReference type="Gene3D" id="3.40.50.2000">
    <property type="entry name" value="Glycogen Phosphorylase B"/>
    <property type="match status" value="3"/>
</dbReference>
<keyword evidence="5" id="KW-1185">Reference proteome</keyword>